<keyword evidence="2" id="KW-1185">Reference proteome</keyword>
<proteinExistence type="predicted"/>
<sequence length="105" mass="11710">MVQSAKRSAVIWFTTCNSFLNKTVSEGLEICPVNKSQPIACLNTVKTGYNTYGQNIGYGHDTLFPTDYNLFCILISRSFSQGITQCVQALIPNNTHYYGKKATFL</sequence>
<evidence type="ECO:0000313" key="2">
    <source>
        <dbReference type="Proteomes" id="UP000812440"/>
    </source>
</evidence>
<dbReference type="AlphaFoldDB" id="A0A8T2J124"/>
<name>A0A8T2J124_9PIPI</name>
<evidence type="ECO:0000313" key="1">
    <source>
        <dbReference type="EMBL" id="KAG8437020.1"/>
    </source>
</evidence>
<comment type="caution">
    <text evidence="1">The sequence shown here is derived from an EMBL/GenBank/DDBJ whole genome shotgun (WGS) entry which is preliminary data.</text>
</comment>
<dbReference type="Proteomes" id="UP000812440">
    <property type="component" value="Chromosome 4"/>
</dbReference>
<organism evidence="1 2">
    <name type="scientific">Hymenochirus boettgeri</name>
    <name type="common">Congo dwarf clawed frog</name>
    <dbReference type="NCBI Taxonomy" id="247094"/>
    <lineage>
        <taxon>Eukaryota</taxon>
        <taxon>Metazoa</taxon>
        <taxon>Chordata</taxon>
        <taxon>Craniata</taxon>
        <taxon>Vertebrata</taxon>
        <taxon>Euteleostomi</taxon>
        <taxon>Amphibia</taxon>
        <taxon>Batrachia</taxon>
        <taxon>Anura</taxon>
        <taxon>Pipoidea</taxon>
        <taxon>Pipidae</taxon>
        <taxon>Pipinae</taxon>
        <taxon>Hymenochirus</taxon>
    </lineage>
</organism>
<accession>A0A8T2J124</accession>
<gene>
    <name evidence="1" type="ORF">GDO86_007922</name>
</gene>
<reference evidence="1" key="1">
    <citation type="thesis" date="2020" institute="ProQuest LLC" country="789 East Eisenhower Parkway, Ann Arbor, MI, USA">
        <title>Comparative Genomics and Chromosome Evolution.</title>
        <authorList>
            <person name="Mudd A.B."/>
        </authorList>
    </citation>
    <scope>NUCLEOTIDE SEQUENCE</scope>
    <source>
        <strain evidence="1">Female2</strain>
        <tissue evidence="1">Blood</tissue>
    </source>
</reference>
<dbReference type="EMBL" id="JAACNH010000007">
    <property type="protein sequence ID" value="KAG8437020.1"/>
    <property type="molecule type" value="Genomic_DNA"/>
</dbReference>
<protein>
    <submittedName>
        <fullName evidence="1">Uncharacterized protein</fullName>
    </submittedName>
</protein>